<protein>
    <submittedName>
        <fullName evidence="1">Uncharacterized protein</fullName>
    </submittedName>
</protein>
<evidence type="ECO:0000313" key="2">
    <source>
        <dbReference type="Proteomes" id="UP000182241"/>
    </source>
</evidence>
<dbReference type="RefSeq" id="WP_068742860.1">
    <property type="nucleotide sequence ID" value="NZ_FNSA01000003.1"/>
</dbReference>
<evidence type="ECO:0000313" key="1">
    <source>
        <dbReference type="EMBL" id="SEC75692.1"/>
    </source>
</evidence>
<name>A0A1H4V3K3_TSUTY</name>
<keyword evidence="2" id="KW-1185">Reference proteome</keyword>
<dbReference type="STRING" id="57704.SAMN04489793_3133"/>
<dbReference type="AlphaFoldDB" id="A0A1H4V3K3"/>
<dbReference type="EMBL" id="FNSA01000003">
    <property type="protein sequence ID" value="SEC75692.1"/>
    <property type="molecule type" value="Genomic_DNA"/>
</dbReference>
<reference evidence="2" key="1">
    <citation type="submission" date="2016-10" db="EMBL/GenBank/DDBJ databases">
        <authorList>
            <person name="Varghese N."/>
            <person name="Submissions S."/>
        </authorList>
    </citation>
    <scope>NUCLEOTIDE SEQUENCE [LARGE SCALE GENOMIC DNA]</scope>
    <source>
        <strain evidence="2">DSM 44234</strain>
    </source>
</reference>
<accession>A0A1H4V3K3</accession>
<dbReference type="Proteomes" id="UP000182241">
    <property type="component" value="Unassembled WGS sequence"/>
</dbReference>
<gene>
    <name evidence="1" type="ORF">SAMN04489793_3133</name>
</gene>
<organism evidence="1 2">
    <name type="scientific">Tsukamurella tyrosinosolvens</name>
    <dbReference type="NCBI Taxonomy" id="57704"/>
    <lineage>
        <taxon>Bacteria</taxon>
        <taxon>Bacillati</taxon>
        <taxon>Actinomycetota</taxon>
        <taxon>Actinomycetes</taxon>
        <taxon>Mycobacteriales</taxon>
        <taxon>Tsukamurellaceae</taxon>
        <taxon>Tsukamurella</taxon>
    </lineage>
</organism>
<proteinExistence type="predicted"/>
<sequence>MIVWKWDAELGASRGGAVFNVGRIGPFTSDADAEAGARAVFRCSVDALRERPDYVEHRSTVEGWGVTGDYRVTGATIQRWHGPGRQVDWDGRRDIR</sequence>